<dbReference type="InterPro" id="IPR000515">
    <property type="entry name" value="MetI-like"/>
</dbReference>
<evidence type="ECO:0000313" key="9">
    <source>
        <dbReference type="EMBL" id="MDI2098281.1"/>
    </source>
</evidence>
<dbReference type="EMBL" id="JASATX010000001">
    <property type="protein sequence ID" value="MDI2098281.1"/>
    <property type="molecule type" value="Genomic_DNA"/>
</dbReference>
<keyword evidence="4 7" id="KW-0812">Transmembrane</keyword>
<evidence type="ECO:0000313" key="10">
    <source>
        <dbReference type="Proteomes" id="UP001321506"/>
    </source>
</evidence>
<dbReference type="SUPFAM" id="SSF161098">
    <property type="entry name" value="MetI-like"/>
    <property type="match status" value="1"/>
</dbReference>
<sequence>MTEVRVRGAQLTATEATATVGTASAVPSGRRKPRHPGRHVPASRRWYKWRIWLPPAVTFVIVAVVWQLLALANPYVIPTIDAIVASLLRDPQMYWVNMLVTLQEVVIGATAGILVGFLIAVVMAEFEIMERAVMPLFVVIMVTPIVAIAPALVVAFGFGMMPKYIVTALVVFFPMLVNSLAGLRDVDQRTLDVMRTLHASRWEIFRDLRFPGSMPFVFAGLRVALPLAIVGAAVAEFVAAGQQAGLGSLVTIAAAQANLPVTWASIVLLCVLGVLIVSFLALVRNRVLWWSDGETVAR</sequence>
<organism evidence="9 10">
    <name type="scientific">Ruicaihuangia caeni</name>
    <dbReference type="NCBI Taxonomy" id="3042517"/>
    <lineage>
        <taxon>Bacteria</taxon>
        <taxon>Bacillati</taxon>
        <taxon>Actinomycetota</taxon>
        <taxon>Actinomycetes</taxon>
        <taxon>Micrococcales</taxon>
        <taxon>Microbacteriaceae</taxon>
        <taxon>Ruicaihuangia</taxon>
    </lineage>
</organism>
<feature type="transmembrane region" description="Helical" evidence="7">
    <location>
        <begin position="261"/>
        <end position="283"/>
    </location>
</feature>
<comment type="similarity">
    <text evidence="7">Belongs to the binding-protein-dependent transport system permease family.</text>
</comment>
<dbReference type="GO" id="GO:0005886">
    <property type="term" value="C:plasma membrane"/>
    <property type="evidence" value="ECO:0007669"/>
    <property type="project" value="UniProtKB-SubCell"/>
</dbReference>
<dbReference type="Proteomes" id="UP001321506">
    <property type="component" value="Unassembled WGS sequence"/>
</dbReference>
<name>A0AAW6T5B5_9MICO</name>
<dbReference type="AlphaFoldDB" id="A0AAW6T5B5"/>
<evidence type="ECO:0000256" key="1">
    <source>
        <dbReference type="ARBA" id="ARBA00004651"/>
    </source>
</evidence>
<evidence type="ECO:0000256" key="5">
    <source>
        <dbReference type="ARBA" id="ARBA00022989"/>
    </source>
</evidence>
<keyword evidence="3" id="KW-1003">Cell membrane</keyword>
<reference evidence="9 10" key="1">
    <citation type="submission" date="2023-04" db="EMBL/GenBank/DDBJ databases">
        <title>Klugiella caeni sp. nov. isolated from the sludge of biochemical tank.</title>
        <authorList>
            <person name="Geng K."/>
        </authorList>
    </citation>
    <scope>NUCLEOTIDE SEQUENCE [LARGE SCALE GENOMIC DNA]</scope>
    <source>
        <strain evidence="9 10">YN-L-19</strain>
    </source>
</reference>
<dbReference type="GO" id="GO:0055085">
    <property type="term" value="P:transmembrane transport"/>
    <property type="evidence" value="ECO:0007669"/>
    <property type="project" value="InterPro"/>
</dbReference>
<keyword evidence="2 7" id="KW-0813">Transport</keyword>
<feature type="transmembrane region" description="Helical" evidence="7">
    <location>
        <begin position="164"/>
        <end position="183"/>
    </location>
</feature>
<keyword evidence="10" id="KW-1185">Reference proteome</keyword>
<dbReference type="CDD" id="cd06261">
    <property type="entry name" value="TM_PBP2"/>
    <property type="match status" value="1"/>
</dbReference>
<dbReference type="Pfam" id="PF00528">
    <property type="entry name" value="BPD_transp_1"/>
    <property type="match status" value="1"/>
</dbReference>
<feature type="transmembrane region" description="Helical" evidence="7">
    <location>
        <begin position="105"/>
        <end position="124"/>
    </location>
</feature>
<comment type="caution">
    <text evidence="9">The sequence shown here is derived from an EMBL/GenBank/DDBJ whole genome shotgun (WGS) entry which is preliminary data.</text>
</comment>
<feature type="transmembrane region" description="Helical" evidence="7">
    <location>
        <begin position="216"/>
        <end position="241"/>
    </location>
</feature>
<feature type="domain" description="ABC transmembrane type-1" evidence="8">
    <location>
        <begin position="98"/>
        <end position="284"/>
    </location>
</feature>
<comment type="subcellular location">
    <subcellularLocation>
        <location evidence="1 7">Cell membrane</location>
        <topology evidence="1 7">Multi-pass membrane protein</topology>
    </subcellularLocation>
</comment>
<evidence type="ECO:0000259" key="8">
    <source>
        <dbReference type="PROSITE" id="PS50928"/>
    </source>
</evidence>
<evidence type="ECO:0000256" key="6">
    <source>
        <dbReference type="ARBA" id="ARBA00023136"/>
    </source>
</evidence>
<dbReference type="PROSITE" id="PS50928">
    <property type="entry name" value="ABC_TM1"/>
    <property type="match status" value="1"/>
</dbReference>
<evidence type="ECO:0000256" key="4">
    <source>
        <dbReference type="ARBA" id="ARBA00022692"/>
    </source>
</evidence>
<dbReference type="InterPro" id="IPR035906">
    <property type="entry name" value="MetI-like_sf"/>
</dbReference>
<proteinExistence type="inferred from homology"/>
<keyword evidence="6 7" id="KW-0472">Membrane</keyword>
<dbReference type="PANTHER" id="PTHR30151:SF20">
    <property type="entry name" value="ABC TRANSPORTER PERMEASE PROTEIN HI_0355-RELATED"/>
    <property type="match status" value="1"/>
</dbReference>
<protein>
    <submittedName>
        <fullName evidence="9">ABC transporter permease</fullName>
    </submittedName>
</protein>
<evidence type="ECO:0000256" key="7">
    <source>
        <dbReference type="RuleBase" id="RU363032"/>
    </source>
</evidence>
<accession>A0AAW6T5B5</accession>
<evidence type="ECO:0000256" key="3">
    <source>
        <dbReference type="ARBA" id="ARBA00022475"/>
    </source>
</evidence>
<feature type="transmembrane region" description="Helical" evidence="7">
    <location>
        <begin position="136"/>
        <end position="158"/>
    </location>
</feature>
<dbReference type="RefSeq" id="WP_281488025.1">
    <property type="nucleotide sequence ID" value="NZ_JASATX010000001.1"/>
</dbReference>
<dbReference type="PANTHER" id="PTHR30151">
    <property type="entry name" value="ALKANE SULFONATE ABC TRANSPORTER-RELATED, MEMBRANE SUBUNIT"/>
    <property type="match status" value="1"/>
</dbReference>
<feature type="transmembrane region" description="Helical" evidence="7">
    <location>
        <begin position="51"/>
        <end position="69"/>
    </location>
</feature>
<dbReference type="Gene3D" id="1.10.3720.10">
    <property type="entry name" value="MetI-like"/>
    <property type="match status" value="1"/>
</dbReference>
<gene>
    <name evidence="9" type="ORF">QF206_04785</name>
</gene>
<evidence type="ECO:0000256" key="2">
    <source>
        <dbReference type="ARBA" id="ARBA00022448"/>
    </source>
</evidence>
<keyword evidence="5 7" id="KW-1133">Transmembrane helix</keyword>